<dbReference type="Pfam" id="PF04606">
    <property type="entry name" value="Ogr_Delta"/>
    <property type="match status" value="1"/>
</dbReference>
<dbReference type="InterPro" id="IPR007684">
    <property type="entry name" value="Znf_Ogr/Delta"/>
</dbReference>
<dbReference type="AlphaFoldDB" id="G6EFG5"/>
<dbReference type="PATRIC" id="fig|1088721.3.peg.3043"/>
<evidence type="ECO:0000259" key="2">
    <source>
        <dbReference type="Pfam" id="PF04606"/>
    </source>
</evidence>
<proteinExistence type="predicted"/>
<name>G6EFG5_9SPHN</name>
<evidence type="ECO:0000313" key="3">
    <source>
        <dbReference type="EMBL" id="EHJ60010.1"/>
    </source>
</evidence>
<reference evidence="3 4" key="1">
    <citation type="journal article" date="2012" name="J. Bacteriol.">
        <title>Genome sequence of benzo(a)pyrene-degrading bacterium Novosphingobium pentaromativorans US6-1.</title>
        <authorList>
            <person name="Luo Y.R."/>
            <person name="Kang S.G."/>
            <person name="Kim S.J."/>
            <person name="Kim M.R."/>
            <person name="Li N."/>
            <person name="Lee J.H."/>
            <person name="Kwon K.K."/>
        </authorList>
    </citation>
    <scope>NUCLEOTIDE SEQUENCE [LARGE SCALE GENOMIC DNA]</scope>
    <source>
        <strain evidence="3 4">US6-1</strain>
    </source>
</reference>
<gene>
    <name evidence="3" type="ORF">NSU_3086</name>
</gene>
<comment type="caution">
    <text evidence="3">The sequence shown here is derived from an EMBL/GenBank/DDBJ whole genome shotgun (WGS) entry which is preliminary data.</text>
</comment>
<dbReference type="eggNOG" id="ENOG5033AEK">
    <property type="taxonomic scope" value="Bacteria"/>
</dbReference>
<evidence type="ECO:0000313" key="4">
    <source>
        <dbReference type="Proteomes" id="UP000004030"/>
    </source>
</evidence>
<dbReference type="EMBL" id="AGFM01000048">
    <property type="protein sequence ID" value="EHJ60010.1"/>
    <property type="molecule type" value="Genomic_DNA"/>
</dbReference>
<organism evidence="3 4">
    <name type="scientific">Novosphingobium pentaromativorans US6-1</name>
    <dbReference type="NCBI Taxonomy" id="1088721"/>
    <lineage>
        <taxon>Bacteria</taxon>
        <taxon>Pseudomonadati</taxon>
        <taxon>Pseudomonadota</taxon>
        <taxon>Alphaproteobacteria</taxon>
        <taxon>Sphingomonadales</taxon>
        <taxon>Sphingomonadaceae</taxon>
        <taxon>Novosphingobium</taxon>
    </lineage>
</organism>
<feature type="region of interest" description="Disordered" evidence="1">
    <location>
        <begin position="87"/>
        <end position="123"/>
    </location>
</feature>
<accession>G6EFG5</accession>
<feature type="domain" description="Zinc finger Ogr/Delta-type" evidence="2">
    <location>
        <begin position="24"/>
        <end position="64"/>
    </location>
</feature>
<sequence>MQAQAPRQLIVADDDAGRFAPLYCPHCRARGLVRSSKQVTGQHRDIYYQCCNIACGHTWRASLAYDYGIVPSAIPDPRVNLPLRQMTRQQALESMRERDPSQPDMFDADPDPPGSADTAKPPG</sequence>
<protein>
    <recommendedName>
        <fullName evidence="2">Zinc finger Ogr/Delta-type domain-containing protein</fullName>
    </recommendedName>
</protein>
<keyword evidence="4" id="KW-1185">Reference proteome</keyword>
<evidence type="ECO:0000256" key="1">
    <source>
        <dbReference type="SAM" id="MobiDB-lite"/>
    </source>
</evidence>
<dbReference type="Proteomes" id="UP000004030">
    <property type="component" value="Unassembled WGS sequence"/>
</dbReference>